<protein>
    <submittedName>
        <fullName evidence="5">Uncharacterized protein</fullName>
    </submittedName>
</protein>
<evidence type="ECO:0000313" key="5">
    <source>
        <dbReference type="EMBL" id="KAJ8976573.1"/>
    </source>
</evidence>
<dbReference type="PANTHER" id="PTHR24373">
    <property type="entry name" value="SLIT RELATED LEUCINE-RICH REPEAT NEURONAL PROTEIN"/>
    <property type="match status" value="1"/>
</dbReference>
<dbReference type="InterPro" id="IPR032675">
    <property type="entry name" value="LRR_dom_sf"/>
</dbReference>
<keyword evidence="6" id="KW-1185">Reference proteome</keyword>
<dbReference type="Gene3D" id="3.80.10.10">
    <property type="entry name" value="Ribonuclease Inhibitor"/>
    <property type="match status" value="1"/>
</dbReference>
<evidence type="ECO:0000313" key="6">
    <source>
        <dbReference type="Proteomes" id="UP001162164"/>
    </source>
</evidence>
<keyword evidence="1" id="KW-0433">Leucine-rich repeat</keyword>
<dbReference type="PANTHER" id="PTHR24373:SF398">
    <property type="entry name" value="LEUCINE-RICH REPEAT-CONTAINING G-PROTEIN COUPLED RECEPTOR 6"/>
    <property type="match status" value="1"/>
</dbReference>
<name>A0ABQ9JF26_9CUCU</name>
<evidence type="ECO:0000256" key="1">
    <source>
        <dbReference type="ARBA" id="ARBA00022614"/>
    </source>
</evidence>
<proteinExistence type="predicted"/>
<sequence length="157" mass="17112">MDLNETIFFALVLYLLVKNGQPSCSTLLSESRSNGTICNIPKIEEGEPLDLAISNPAYLYLTVRDGEISKDTFKNVTPVAELWIMGENMTDIQPGAFVNLTNLNNLVVTNTSLAKLSRNTFAGMSNLTTLALNDNKISVIEDGAFFWVGKSATADSE</sequence>
<reference evidence="5" key="1">
    <citation type="journal article" date="2023" name="Insect Mol. Biol.">
        <title>Genome sequencing provides insights into the evolution of gene families encoding plant cell wall-degrading enzymes in longhorned beetles.</title>
        <authorList>
            <person name="Shin N.R."/>
            <person name="Okamura Y."/>
            <person name="Kirsch R."/>
            <person name="Pauchet Y."/>
        </authorList>
    </citation>
    <scope>NUCLEOTIDE SEQUENCE</scope>
    <source>
        <strain evidence="5">MMC_N1</strain>
    </source>
</reference>
<feature type="signal peptide" evidence="4">
    <location>
        <begin position="1"/>
        <end position="20"/>
    </location>
</feature>
<gene>
    <name evidence="5" type="ORF">NQ317_010736</name>
</gene>
<dbReference type="SUPFAM" id="SSF52058">
    <property type="entry name" value="L domain-like"/>
    <property type="match status" value="1"/>
</dbReference>
<dbReference type="SMART" id="SM00369">
    <property type="entry name" value="LRR_TYP"/>
    <property type="match status" value="2"/>
</dbReference>
<dbReference type="Proteomes" id="UP001162164">
    <property type="component" value="Unassembled WGS sequence"/>
</dbReference>
<dbReference type="PROSITE" id="PS51450">
    <property type="entry name" value="LRR"/>
    <property type="match status" value="1"/>
</dbReference>
<keyword evidence="3" id="KW-0677">Repeat</keyword>
<feature type="chain" id="PRO_5046340524" evidence="4">
    <location>
        <begin position="21"/>
        <end position="157"/>
    </location>
</feature>
<dbReference type="InterPro" id="IPR050328">
    <property type="entry name" value="Dev_Immune_Receptor"/>
</dbReference>
<evidence type="ECO:0000256" key="4">
    <source>
        <dbReference type="SAM" id="SignalP"/>
    </source>
</evidence>
<evidence type="ECO:0000256" key="3">
    <source>
        <dbReference type="ARBA" id="ARBA00022737"/>
    </source>
</evidence>
<organism evidence="5 6">
    <name type="scientific">Molorchus minor</name>
    <dbReference type="NCBI Taxonomy" id="1323400"/>
    <lineage>
        <taxon>Eukaryota</taxon>
        <taxon>Metazoa</taxon>
        <taxon>Ecdysozoa</taxon>
        <taxon>Arthropoda</taxon>
        <taxon>Hexapoda</taxon>
        <taxon>Insecta</taxon>
        <taxon>Pterygota</taxon>
        <taxon>Neoptera</taxon>
        <taxon>Endopterygota</taxon>
        <taxon>Coleoptera</taxon>
        <taxon>Polyphaga</taxon>
        <taxon>Cucujiformia</taxon>
        <taxon>Chrysomeloidea</taxon>
        <taxon>Cerambycidae</taxon>
        <taxon>Lamiinae</taxon>
        <taxon>Monochamini</taxon>
        <taxon>Molorchus</taxon>
    </lineage>
</organism>
<accession>A0ABQ9JF26</accession>
<dbReference type="InterPro" id="IPR001611">
    <property type="entry name" value="Leu-rich_rpt"/>
</dbReference>
<comment type="caution">
    <text evidence="5">The sequence shown here is derived from an EMBL/GenBank/DDBJ whole genome shotgun (WGS) entry which is preliminary data.</text>
</comment>
<evidence type="ECO:0000256" key="2">
    <source>
        <dbReference type="ARBA" id="ARBA00022729"/>
    </source>
</evidence>
<keyword evidence="2 4" id="KW-0732">Signal</keyword>
<dbReference type="Pfam" id="PF13855">
    <property type="entry name" value="LRR_8"/>
    <property type="match status" value="1"/>
</dbReference>
<dbReference type="EMBL" id="JAPWTJ010000653">
    <property type="protein sequence ID" value="KAJ8976573.1"/>
    <property type="molecule type" value="Genomic_DNA"/>
</dbReference>
<dbReference type="InterPro" id="IPR003591">
    <property type="entry name" value="Leu-rich_rpt_typical-subtyp"/>
</dbReference>